<reference evidence="2 3" key="1">
    <citation type="submission" date="2019-07" db="EMBL/GenBank/DDBJ databases">
        <authorList>
            <person name="Hibberd C M."/>
            <person name="Gehrig L. J."/>
            <person name="Chang H.-W."/>
            <person name="Venkatesh S."/>
        </authorList>
    </citation>
    <scope>NUCLEOTIDE SEQUENCE [LARGE SCALE GENOMIC DNA]</scope>
    <source>
        <strain evidence="2">Streptococcus_salivarius_SS_Bg39</strain>
    </source>
</reference>
<keyword evidence="1" id="KW-1133">Transmembrane helix</keyword>
<dbReference type="EMBL" id="CABHNJ010000026">
    <property type="protein sequence ID" value="VUX02089.1"/>
    <property type="molecule type" value="Genomic_DNA"/>
</dbReference>
<evidence type="ECO:0000256" key="1">
    <source>
        <dbReference type="SAM" id="Phobius"/>
    </source>
</evidence>
<evidence type="ECO:0000313" key="2">
    <source>
        <dbReference type="EMBL" id="VUX02089.1"/>
    </source>
</evidence>
<dbReference type="RefSeq" id="WP_259273557.1">
    <property type="nucleotide sequence ID" value="NZ_CABHNJ010000026.1"/>
</dbReference>
<evidence type="ECO:0008006" key="4">
    <source>
        <dbReference type="Google" id="ProtNLM"/>
    </source>
</evidence>
<feature type="transmembrane region" description="Helical" evidence="1">
    <location>
        <begin position="115"/>
        <end position="135"/>
    </location>
</feature>
<feature type="transmembrane region" description="Helical" evidence="1">
    <location>
        <begin position="86"/>
        <end position="103"/>
    </location>
</feature>
<proteinExistence type="predicted"/>
<keyword evidence="1" id="KW-0472">Membrane</keyword>
<dbReference type="AlphaFoldDB" id="A0A564T4P0"/>
<organism evidence="2 3">
    <name type="scientific">Streptococcus vestibularis</name>
    <dbReference type="NCBI Taxonomy" id="1343"/>
    <lineage>
        <taxon>Bacteria</taxon>
        <taxon>Bacillati</taxon>
        <taxon>Bacillota</taxon>
        <taxon>Bacilli</taxon>
        <taxon>Lactobacillales</taxon>
        <taxon>Streptococcaceae</taxon>
        <taxon>Streptococcus</taxon>
    </lineage>
</organism>
<sequence length="152" mass="17744">MSKNSRFNDDFSYIMLIISLLTVFSVLFVKLTYLVALPYYKVITNLFSEKVSQSEAQKFKYWMRFLPVGWFVDINSIEDNKRIKNASVTSSFLPIALLVYLITVPLTNDASSDSIIWVISFIFLCFTIGSVIGFYKNFKFTKNIQDYHKNMY</sequence>
<keyword evidence="1" id="KW-0812">Transmembrane</keyword>
<feature type="transmembrane region" description="Helical" evidence="1">
    <location>
        <begin position="12"/>
        <end position="40"/>
    </location>
</feature>
<protein>
    <recommendedName>
        <fullName evidence="4">DUF443 family protein</fullName>
    </recommendedName>
</protein>
<dbReference type="Proteomes" id="UP000380217">
    <property type="component" value="Unassembled WGS sequence"/>
</dbReference>
<evidence type="ECO:0000313" key="3">
    <source>
        <dbReference type="Proteomes" id="UP000380217"/>
    </source>
</evidence>
<gene>
    <name evidence="2" type="ORF">SSSS39_01383</name>
</gene>
<name>A0A564T4P0_STRVE</name>
<accession>A0A564T4P0</accession>